<feature type="active site" description="O-(5'-phospho-DNA)-serine intermediate" evidence="4 5">
    <location>
        <position position="11"/>
    </location>
</feature>
<feature type="coiled-coil region" evidence="6">
    <location>
        <begin position="366"/>
        <end position="451"/>
    </location>
</feature>
<comment type="caution">
    <text evidence="9">The sequence shown here is derived from an EMBL/GenBank/DDBJ whole genome shotgun (WGS) entry which is preliminary data.</text>
</comment>
<keyword evidence="3" id="KW-0233">DNA recombination</keyword>
<dbReference type="InterPro" id="IPR006119">
    <property type="entry name" value="Resolv_N"/>
</dbReference>
<evidence type="ECO:0000313" key="9">
    <source>
        <dbReference type="EMBL" id="EKJ89320.1"/>
    </source>
</evidence>
<proteinExistence type="predicted"/>
<dbReference type="Pfam" id="PF13408">
    <property type="entry name" value="Zn_ribbon_recom"/>
    <property type="match status" value="1"/>
</dbReference>
<dbReference type="OrthoDB" id="9797501at2"/>
<evidence type="ECO:0000256" key="1">
    <source>
        <dbReference type="ARBA" id="ARBA00022908"/>
    </source>
</evidence>
<reference evidence="9 10" key="1">
    <citation type="submission" date="2012-02" db="EMBL/GenBank/DDBJ databases">
        <title>The Genome Sequence of Bacteroides finegoldii CL09T03C10.</title>
        <authorList>
            <consortium name="The Broad Institute Genome Sequencing Platform"/>
            <person name="Earl A."/>
            <person name="Ward D."/>
            <person name="Feldgarden M."/>
            <person name="Gevers D."/>
            <person name="Zitomersky N.L."/>
            <person name="Coyne M.J."/>
            <person name="Comstock L.E."/>
            <person name="Young S.K."/>
            <person name="Zeng Q."/>
            <person name="Gargeya S."/>
            <person name="Fitzgerald M."/>
            <person name="Haas B."/>
            <person name="Abouelleil A."/>
            <person name="Alvarado L."/>
            <person name="Arachchi H.M."/>
            <person name="Berlin A."/>
            <person name="Chapman S.B."/>
            <person name="Gearin G."/>
            <person name="Goldberg J."/>
            <person name="Griggs A."/>
            <person name="Gujja S."/>
            <person name="Hansen M."/>
            <person name="Heiman D."/>
            <person name="Howarth C."/>
            <person name="Larimer J."/>
            <person name="Lui A."/>
            <person name="MacDonald P.J.P."/>
            <person name="McCowen C."/>
            <person name="Montmayeur A."/>
            <person name="Murphy C."/>
            <person name="Neiman D."/>
            <person name="Pearson M."/>
            <person name="Priest M."/>
            <person name="Roberts A."/>
            <person name="Saif S."/>
            <person name="Shea T."/>
            <person name="Sisk P."/>
            <person name="Stolte C."/>
            <person name="Sykes S."/>
            <person name="Wortman J."/>
            <person name="Nusbaum C."/>
            <person name="Birren B."/>
        </authorList>
    </citation>
    <scope>NUCLEOTIDE SEQUENCE [LARGE SCALE GENOMIC DNA]</scope>
    <source>
        <strain evidence="9 10">CL09T03C10</strain>
    </source>
</reference>
<evidence type="ECO:0000313" key="10">
    <source>
        <dbReference type="Proteomes" id="UP000007995"/>
    </source>
</evidence>
<dbReference type="HOGENOM" id="CLU_488057_0_0_10"/>
<evidence type="ECO:0008006" key="11">
    <source>
        <dbReference type="Google" id="ProtNLM"/>
    </source>
</evidence>
<dbReference type="GO" id="GO:0000150">
    <property type="term" value="F:DNA strand exchange activity"/>
    <property type="evidence" value="ECO:0007669"/>
    <property type="project" value="InterPro"/>
</dbReference>
<dbReference type="PANTHER" id="PTHR30461">
    <property type="entry name" value="DNA-INVERTASE FROM LAMBDOID PROPHAGE"/>
    <property type="match status" value="1"/>
</dbReference>
<dbReference type="SUPFAM" id="SSF53041">
    <property type="entry name" value="Resolvase-like"/>
    <property type="match status" value="1"/>
</dbReference>
<dbReference type="PANTHER" id="PTHR30461:SF2">
    <property type="entry name" value="SERINE RECOMBINASE PINE-RELATED"/>
    <property type="match status" value="1"/>
</dbReference>
<dbReference type="InterPro" id="IPR025827">
    <property type="entry name" value="Zn_ribbon_recom_dom"/>
</dbReference>
<dbReference type="PROSITE" id="PS00397">
    <property type="entry name" value="RECOMBINASES_1"/>
    <property type="match status" value="1"/>
</dbReference>
<dbReference type="InterPro" id="IPR038109">
    <property type="entry name" value="DNA_bind_recomb_sf"/>
</dbReference>
<dbReference type="Pfam" id="PF00239">
    <property type="entry name" value="Resolvase"/>
    <property type="match status" value="1"/>
</dbReference>
<evidence type="ECO:0000256" key="6">
    <source>
        <dbReference type="SAM" id="Coils"/>
    </source>
</evidence>
<dbReference type="GO" id="GO:0003677">
    <property type="term" value="F:DNA binding"/>
    <property type="evidence" value="ECO:0007669"/>
    <property type="project" value="UniProtKB-KW"/>
</dbReference>
<keyword evidence="2" id="KW-0238">DNA-binding</keyword>
<evidence type="ECO:0000256" key="4">
    <source>
        <dbReference type="PIRSR" id="PIRSR606118-50"/>
    </source>
</evidence>
<evidence type="ECO:0000259" key="7">
    <source>
        <dbReference type="PROSITE" id="PS51736"/>
    </source>
</evidence>
<dbReference type="RefSeq" id="WP_007767420.1">
    <property type="nucleotide sequence ID" value="NZ_AKBZ01000006.1"/>
</dbReference>
<dbReference type="InterPro" id="IPR006118">
    <property type="entry name" value="Recombinase_CS"/>
</dbReference>
<protein>
    <recommendedName>
        <fullName evidence="11">Resolvase/invertase-type recombinase catalytic domain-containing protein</fullName>
    </recommendedName>
</protein>
<dbReference type="PROSITE" id="PS51736">
    <property type="entry name" value="RECOMBINASES_3"/>
    <property type="match status" value="1"/>
</dbReference>
<dbReference type="GO" id="GO:0015074">
    <property type="term" value="P:DNA integration"/>
    <property type="evidence" value="ECO:0007669"/>
    <property type="project" value="UniProtKB-KW"/>
</dbReference>
<feature type="domain" description="Recombinase" evidence="8">
    <location>
        <begin position="161"/>
        <end position="275"/>
    </location>
</feature>
<dbReference type="EMBL" id="AGXW01000014">
    <property type="protein sequence ID" value="EKJ89320.1"/>
    <property type="molecule type" value="Genomic_DNA"/>
</dbReference>
<dbReference type="Gene3D" id="3.40.50.1390">
    <property type="entry name" value="Resolvase, N-terminal catalytic domain"/>
    <property type="match status" value="1"/>
</dbReference>
<evidence type="ECO:0000256" key="3">
    <source>
        <dbReference type="ARBA" id="ARBA00023172"/>
    </source>
</evidence>
<dbReference type="Gene3D" id="3.90.1750.20">
    <property type="entry name" value="Putative Large Serine Recombinase, Chain B, Domain 2"/>
    <property type="match status" value="1"/>
</dbReference>
<keyword evidence="6" id="KW-0175">Coiled coil</keyword>
<accession>K5CJ64</accession>
<dbReference type="PROSITE" id="PS51737">
    <property type="entry name" value="RECOMBINASE_DNA_BIND"/>
    <property type="match status" value="1"/>
</dbReference>
<dbReference type="Pfam" id="PF07508">
    <property type="entry name" value="Recombinase"/>
    <property type="match status" value="1"/>
</dbReference>
<feature type="domain" description="Resolvase/invertase-type recombinase catalytic" evidence="7">
    <location>
        <begin position="3"/>
        <end position="151"/>
    </location>
</feature>
<dbReference type="InterPro" id="IPR036162">
    <property type="entry name" value="Resolvase-like_N_sf"/>
</dbReference>
<evidence type="ECO:0000256" key="5">
    <source>
        <dbReference type="PROSITE-ProRule" id="PRU10137"/>
    </source>
</evidence>
<organism evidence="9 10">
    <name type="scientific">Bacteroides finegoldii CL09T03C10</name>
    <dbReference type="NCBI Taxonomy" id="997888"/>
    <lineage>
        <taxon>Bacteria</taxon>
        <taxon>Pseudomonadati</taxon>
        <taxon>Bacteroidota</taxon>
        <taxon>Bacteroidia</taxon>
        <taxon>Bacteroidales</taxon>
        <taxon>Bacteroidaceae</taxon>
        <taxon>Bacteroides</taxon>
    </lineage>
</organism>
<sequence length="560" mass="65805">MLKGIAYLRVSTELQDIERQRKMIDDYSKKNNIQVVKWIQEKVSGSKSNRAGLWELMQCNNEVADIVVVADMSRFSRQDDLIQVVSNIATVLQNGLDLVFINKPDKIYKADTQLSMSDTIMLIVEAYSSAMERVKIVERLTTQKEIMMQRNPYSYFCGDVHFGYKIIDNPDYCKKQVDGKVARKILVEDEEKAYLVKEIFKMYAEKKTIYEVTKWLNTNNPDHSYSYSWVCHLLSKKIYIGERCYNKKTYYIKPLIEPELFNKVQILKKENRNKAYNCQVEFNPFKGILFCGHCGCTFFQQRKDESNNVSRSKYVCNGKKLSYIKFKKSRKCSSHNIVKQEVWDATLLTFMEEVGLDFDRHTKPAVKYLKADISNKEMTLQSLQKQVSKNEKEMEKIAKILLDCDIDSLKQRYKQRYIEVENTNKELKKQIQEVNNEIAKISLKIDEMNKASKTRCLTEKEITEQFKAYIDRITAYTAAPKKHFFVIHFIAGKEFVVLTRYGINETWCAKLNLDYRFDPQTNTCIRISDNKEFTFSELEDMAVNQNMFSWNSSEQIKKEN</sequence>
<name>K5CJ64_9BACE</name>
<dbReference type="Proteomes" id="UP000007995">
    <property type="component" value="Unassembled WGS sequence"/>
</dbReference>
<gene>
    <name evidence="9" type="ORF">HMPREF1057_04073</name>
</gene>
<evidence type="ECO:0000256" key="2">
    <source>
        <dbReference type="ARBA" id="ARBA00023125"/>
    </source>
</evidence>
<dbReference type="InterPro" id="IPR011109">
    <property type="entry name" value="DNA_bind_recombinase_dom"/>
</dbReference>
<evidence type="ECO:0000259" key="8">
    <source>
        <dbReference type="PROSITE" id="PS51737"/>
    </source>
</evidence>
<dbReference type="AlphaFoldDB" id="K5CJ64"/>
<dbReference type="InterPro" id="IPR050639">
    <property type="entry name" value="SSR_resolvase"/>
</dbReference>
<dbReference type="SMART" id="SM00857">
    <property type="entry name" value="Resolvase"/>
    <property type="match status" value="1"/>
</dbReference>
<keyword evidence="1" id="KW-0229">DNA integration</keyword>
<dbReference type="CDD" id="cd00338">
    <property type="entry name" value="Ser_Recombinase"/>
    <property type="match status" value="1"/>
</dbReference>